<protein>
    <recommendedName>
        <fullName evidence="10">DNA mismatch repair proteins mutS family domain-containing protein</fullName>
    </recommendedName>
</protein>
<evidence type="ECO:0000256" key="6">
    <source>
        <dbReference type="ARBA" id="ARBA00023204"/>
    </source>
</evidence>
<reference evidence="11 12" key="1">
    <citation type="submission" date="2016-08" db="EMBL/GenBank/DDBJ databases">
        <title>Whole genome shotgun sequence of Pichia membranifaciens KS47-1.</title>
        <authorList>
            <person name="Konishi M."/>
            <person name="Ishida M."/>
            <person name="Arakawa T."/>
            <person name="Kato Y."/>
            <person name="Horiuchi J."/>
        </authorList>
    </citation>
    <scope>NUCLEOTIDE SEQUENCE [LARGE SCALE GENOMIC DNA]</scope>
    <source>
        <strain evidence="11 12">KS47-1</strain>
    </source>
</reference>
<keyword evidence="6" id="KW-0234">DNA repair</keyword>
<keyword evidence="4" id="KW-0067">ATP-binding</keyword>
<dbReference type="GO" id="GO:0140664">
    <property type="term" value="F:ATP-dependent DNA damage sensor activity"/>
    <property type="evidence" value="ECO:0007669"/>
    <property type="project" value="InterPro"/>
</dbReference>
<dbReference type="InterPro" id="IPR017261">
    <property type="entry name" value="DNA_mismatch_repair_MutS/MSH"/>
</dbReference>
<dbReference type="GO" id="GO:0006298">
    <property type="term" value="P:mismatch repair"/>
    <property type="evidence" value="ECO:0007669"/>
    <property type="project" value="InterPro"/>
</dbReference>
<dbReference type="GO" id="GO:0005634">
    <property type="term" value="C:nucleus"/>
    <property type="evidence" value="ECO:0007669"/>
    <property type="project" value="TreeGrafter"/>
</dbReference>
<dbReference type="SMART" id="SM00534">
    <property type="entry name" value="MUTSac"/>
    <property type="match status" value="1"/>
</dbReference>
<keyword evidence="3" id="KW-0227">DNA damage</keyword>
<dbReference type="InterPro" id="IPR036678">
    <property type="entry name" value="MutS_con_dom_sf"/>
</dbReference>
<dbReference type="Pfam" id="PF01624">
    <property type="entry name" value="MutS_I"/>
    <property type="match status" value="1"/>
</dbReference>
<dbReference type="Gene3D" id="3.30.420.110">
    <property type="entry name" value="MutS, connector domain"/>
    <property type="match status" value="1"/>
</dbReference>
<dbReference type="SUPFAM" id="SSF52540">
    <property type="entry name" value="P-loop containing nucleoside triphosphate hydrolases"/>
    <property type="match status" value="1"/>
</dbReference>
<dbReference type="SUPFAM" id="SSF53150">
    <property type="entry name" value="DNA repair protein MutS, domain II"/>
    <property type="match status" value="1"/>
</dbReference>
<dbReference type="Pfam" id="PF05192">
    <property type="entry name" value="MutS_III"/>
    <property type="match status" value="1"/>
</dbReference>
<comment type="caution">
    <text evidence="11">The sequence shown here is derived from an EMBL/GenBank/DDBJ whole genome shotgun (WGS) entry which is preliminary data.</text>
</comment>
<dbReference type="InterPro" id="IPR007860">
    <property type="entry name" value="DNA_mmatch_repair_MutS_con_dom"/>
</dbReference>
<keyword evidence="5" id="KW-0238">DNA-binding</keyword>
<sequence length="1035" mass="117099">MFSRGIRGLLAGISRLEWRKVSAKRVVSVSTSWTRENHDKSNSDDQLLFTAEDLSYVKVVIPKSKLNSSGEKSESDGVSESDSVQLNSGTRHKTKTKVTAKTKSKRKSKVKAIGAIAASTKPVVEEVIRRNDVFSEEKSSANEKMLRTPVVDENDASATTLLDRGSITDYNTLTDFYQSIIEMYNTYSARTDGKYIVLIHVGSFYELYFDQADKYSALLGLTLTKKNLKLGPISFSGFPDRMLDKYMDIIHRAGYKAVICNQVLDPVTNVINRPVDRIMTPGVIVDESCRDFHRNNYLMALSFPDDLKPDIERKKVGVAWCDVNLGLFYILETDFSQLLSTVTRINPAEILISDKANLERVLNGSVLPELVDLKSYCITTYHEKSKKKALDDFLWRFSDNKRLVSTSLDSMSQKEKSAASLLLHYLEACLPNFKTSFHLPTRSLPNTLMQIDSRAAQDLELLETLQSRKKIGALSHLIDKTVTSPGARLLNTWLLAPSTNLEEINRRHDLLGVFLKDPYFLDTLVQQLKKTADVNRIIRRIDNERADSYEYLELAMTIRIIDEIYNLIERSQNKIALKLIEPIFSEFINSTKVHKLAKQIEETIDAKVSYLKSTSSKLDGELVRDFWEIKETASPHMKNLRKDYDIQVAKSVTLKQELQEQFQKEGYGGSLKLLKDMKTYDYVIELKSTSKVIPTMVKHLGLKVKEKSKSVTKLIDSRWTNIGECLVNIEYDILLEERVIMNSLNSKIAKLYKELRKLSPIIEVLDVIQSFTQLTLQYNLTRPHVDESTIFDVKNGRHIVVEEGLKNRIDVVNFTSNDCRIQSSEAWLITGPNMGGKSTFLRQNALIAIMSQVGCYVPAEKAHIGVIDKIFTRVGSSDNIFKHQSTFMVEMNETATILREATEKSLVVIDELGRGTSASEGVAIAHATLLHLLEANKAKTLFATHYGSELLQLLELDGSVTNKVSFYKTSLCDSYDDEDKKKSDSFKSIDQRLLFDHKLTKGVSLHSHALKIAELAGFPVEVLDMAKNSFNKLIK</sequence>
<dbReference type="GO" id="GO:0030983">
    <property type="term" value="F:mismatched DNA binding"/>
    <property type="evidence" value="ECO:0007669"/>
    <property type="project" value="InterPro"/>
</dbReference>
<evidence type="ECO:0000256" key="5">
    <source>
        <dbReference type="ARBA" id="ARBA00023125"/>
    </source>
</evidence>
<dbReference type="Gene3D" id="1.10.1420.10">
    <property type="match status" value="1"/>
</dbReference>
<evidence type="ECO:0000256" key="7">
    <source>
        <dbReference type="ARBA" id="ARBA00025373"/>
    </source>
</evidence>
<dbReference type="Gene3D" id="3.40.50.300">
    <property type="entry name" value="P-loop containing nucleotide triphosphate hydrolases"/>
    <property type="match status" value="1"/>
</dbReference>
<comment type="subunit">
    <text evidence="8">Heterodimer consisting of MSH2-MSH3 (MutS beta). Forms a ternary complex with MutL alpha (MLH1-PMS1).</text>
</comment>
<dbReference type="InterPro" id="IPR045076">
    <property type="entry name" value="MutS"/>
</dbReference>
<dbReference type="PANTHER" id="PTHR11361:SF34">
    <property type="entry name" value="DNA MISMATCH REPAIR PROTEIN MSH1, MITOCHONDRIAL"/>
    <property type="match status" value="1"/>
</dbReference>
<evidence type="ECO:0000256" key="8">
    <source>
        <dbReference type="ARBA" id="ARBA00025902"/>
    </source>
</evidence>
<comment type="similarity">
    <text evidence="1">Belongs to the DNA mismatch repair MutS family.</text>
</comment>
<keyword evidence="12" id="KW-1185">Reference proteome</keyword>
<dbReference type="SUPFAM" id="SSF55271">
    <property type="entry name" value="DNA repair protein MutS, domain I"/>
    <property type="match status" value="1"/>
</dbReference>
<gene>
    <name evidence="11" type="ORF">PMKS-001312</name>
</gene>
<dbReference type="InterPro" id="IPR007695">
    <property type="entry name" value="DNA_mismatch_repair_MutS-lik_N"/>
</dbReference>
<dbReference type="GO" id="GO:0043504">
    <property type="term" value="P:mitochondrial DNA repair"/>
    <property type="evidence" value="ECO:0007669"/>
    <property type="project" value="TreeGrafter"/>
</dbReference>
<evidence type="ECO:0000313" key="11">
    <source>
        <dbReference type="EMBL" id="GAV27844.1"/>
    </source>
</evidence>
<dbReference type="InterPro" id="IPR036187">
    <property type="entry name" value="DNA_mismatch_repair_MutS_sf"/>
</dbReference>
<dbReference type="PANTHER" id="PTHR11361">
    <property type="entry name" value="DNA MISMATCH REPAIR PROTEIN MUTS FAMILY MEMBER"/>
    <property type="match status" value="1"/>
</dbReference>
<evidence type="ECO:0000256" key="9">
    <source>
        <dbReference type="SAM" id="MobiDB-lite"/>
    </source>
</evidence>
<evidence type="ECO:0000256" key="3">
    <source>
        <dbReference type="ARBA" id="ARBA00022763"/>
    </source>
</evidence>
<evidence type="ECO:0000259" key="10">
    <source>
        <dbReference type="PROSITE" id="PS00486"/>
    </source>
</evidence>
<evidence type="ECO:0000313" key="12">
    <source>
        <dbReference type="Proteomes" id="UP000186136"/>
    </source>
</evidence>
<dbReference type="Pfam" id="PF05188">
    <property type="entry name" value="MutS_II"/>
    <property type="match status" value="1"/>
</dbReference>
<dbReference type="InterPro" id="IPR027417">
    <property type="entry name" value="P-loop_NTPase"/>
</dbReference>
<organism evidence="11 12">
    <name type="scientific">Pichia membranifaciens</name>
    <dbReference type="NCBI Taxonomy" id="4926"/>
    <lineage>
        <taxon>Eukaryota</taxon>
        <taxon>Fungi</taxon>
        <taxon>Dikarya</taxon>
        <taxon>Ascomycota</taxon>
        <taxon>Saccharomycotina</taxon>
        <taxon>Pichiomycetes</taxon>
        <taxon>Pichiales</taxon>
        <taxon>Pichiaceae</taxon>
        <taxon>Pichia</taxon>
    </lineage>
</organism>
<name>A0A1Q2YE95_9ASCO</name>
<dbReference type="SUPFAM" id="SSF48334">
    <property type="entry name" value="DNA repair protein MutS, domain III"/>
    <property type="match status" value="1"/>
</dbReference>
<evidence type="ECO:0000256" key="1">
    <source>
        <dbReference type="ARBA" id="ARBA00006271"/>
    </source>
</evidence>
<dbReference type="PROSITE" id="PS00486">
    <property type="entry name" value="DNA_MISMATCH_REPAIR_2"/>
    <property type="match status" value="1"/>
</dbReference>
<dbReference type="Gene3D" id="3.40.1170.10">
    <property type="entry name" value="DNA repair protein MutS, domain I"/>
    <property type="match status" value="1"/>
</dbReference>
<dbReference type="GO" id="GO:0005524">
    <property type="term" value="F:ATP binding"/>
    <property type="evidence" value="ECO:0007669"/>
    <property type="project" value="UniProtKB-KW"/>
</dbReference>
<feature type="domain" description="DNA mismatch repair proteins mutS family" evidence="10">
    <location>
        <begin position="905"/>
        <end position="921"/>
    </location>
</feature>
<dbReference type="GO" id="GO:0005739">
    <property type="term" value="C:mitochondrion"/>
    <property type="evidence" value="ECO:0007669"/>
    <property type="project" value="TreeGrafter"/>
</dbReference>
<feature type="compositionally biased region" description="Basic residues" evidence="9">
    <location>
        <begin position="90"/>
        <end position="103"/>
    </location>
</feature>
<accession>A0A1Q2YE95</accession>
<dbReference type="PIRSF" id="PIRSF037677">
    <property type="entry name" value="DNA_mis_repair_Msh6"/>
    <property type="match status" value="1"/>
</dbReference>
<dbReference type="OrthoDB" id="2534523at2759"/>
<dbReference type="InterPro" id="IPR007696">
    <property type="entry name" value="DNA_mismatch_repair_MutS_core"/>
</dbReference>
<dbReference type="SMART" id="SM00533">
    <property type="entry name" value="MUTSd"/>
    <property type="match status" value="1"/>
</dbReference>
<feature type="region of interest" description="Disordered" evidence="9">
    <location>
        <begin position="67"/>
        <end position="103"/>
    </location>
</feature>
<dbReference type="NCBIfam" id="NF003810">
    <property type="entry name" value="PRK05399.1"/>
    <property type="match status" value="1"/>
</dbReference>
<dbReference type="EMBL" id="BDGI01000047">
    <property type="protein sequence ID" value="GAV27844.1"/>
    <property type="molecule type" value="Genomic_DNA"/>
</dbReference>
<dbReference type="Proteomes" id="UP000186136">
    <property type="component" value="Unassembled WGS sequence"/>
</dbReference>
<evidence type="ECO:0000256" key="4">
    <source>
        <dbReference type="ARBA" id="ARBA00022840"/>
    </source>
</evidence>
<proteinExistence type="inferred from homology"/>
<keyword evidence="2" id="KW-0547">Nucleotide-binding</keyword>
<dbReference type="InterPro" id="IPR000432">
    <property type="entry name" value="DNA_mismatch_repair_MutS_C"/>
</dbReference>
<dbReference type="Pfam" id="PF00488">
    <property type="entry name" value="MutS_V"/>
    <property type="match status" value="1"/>
</dbReference>
<evidence type="ECO:0000256" key="2">
    <source>
        <dbReference type="ARBA" id="ARBA00022741"/>
    </source>
</evidence>
<dbReference type="AlphaFoldDB" id="A0A1Q2YE95"/>
<dbReference type="InterPro" id="IPR016151">
    <property type="entry name" value="DNA_mismatch_repair_MutS_N"/>
</dbReference>
<comment type="function">
    <text evidence="7">Component of the post-replicative DNA mismatch repair system (MMR). Heterodimerizes with MSH2 to form MutS beta, which binds to DNA mismatches thereby initiating DNA repair. MSH3 provides substrate-binding and substrate specificity to the complex. When bound, the MutS beta heterodimer bends the DNA helix and shields approximately 20 base pairs. Acts mainly to repair insertion-deletion loops (IDLs) from 2 to 13 nucleotides in size, but can also repair base-base and single insertion-deletion mismatches that occur during replication. After mismatch binding, forms a ternary complex with the MutL alpha heterodimer, which is thought to be responsible for directing the downstream MMR events, including strand discrimination, excision, and resynthesis. ATP binding and hydrolysis play a pivotal role in mismatch repair functions.</text>
</comment>